<dbReference type="InterPro" id="IPR035211">
    <property type="entry name" value="DUF5325"/>
</dbReference>
<feature type="transmembrane region" description="Helical" evidence="1">
    <location>
        <begin position="32"/>
        <end position="49"/>
    </location>
</feature>
<keyword evidence="1" id="KW-0472">Membrane</keyword>
<organism evidence="2 3">
    <name type="scientific">Planococcus lenghuensis</name>
    <dbReference type="NCBI Taxonomy" id="2213202"/>
    <lineage>
        <taxon>Bacteria</taxon>
        <taxon>Bacillati</taxon>
        <taxon>Bacillota</taxon>
        <taxon>Bacilli</taxon>
        <taxon>Bacillales</taxon>
        <taxon>Caryophanaceae</taxon>
        <taxon>Planococcus</taxon>
    </lineage>
</organism>
<evidence type="ECO:0000313" key="3">
    <source>
        <dbReference type="Proteomes" id="UP000188184"/>
    </source>
</evidence>
<feature type="transmembrane region" description="Helical" evidence="1">
    <location>
        <begin position="7"/>
        <end position="26"/>
    </location>
</feature>
<protein>
    <recommendedName>
        <fullName evidence="4">YlaF family protein</fullName>
    </recommendedName>
</protein>
<dbReference type="Proteomes" id="UP000188184">
    <property type="component" value="Chromosome"/>
</dbReference>
<dbReference type="KEGG" id="pmar:B0X71_12565"/>
<dbReference type="EMBL" id="CP019640">
    <property type="protein sequence ID" value="AQQ53838.1"/>
    <property type="molecule type" value="Genomic_DNA"/>
</dbReference>
<keyword evidence="1" id="KW-0812">Transmembrane</keyword>
<sequence length="61" mass="6507">MKDIKWVFVFYSLAALAAMAGIGVAVGERSAIGIFLMIAVLGLVMAMGFKTKRKMIDAGLL</sequence>
<dbReference type="OrthoDB" id="2679959at2"/>
<name>A0A1Q2L065_9BACL</name>
<dbReference type="AlphaFoldDB" id="A0A1Q2L065"/>
<gene>
    <name evidence="2" type="ORF">B0X71_12565</name>
</gene>
<dbReference type="Pfam" id="PF17259">
    <property type="entry name" value="DUF5325"/>
    <property type="match status" value="1"/>
</dbReference>
<evidence type="ECO:0008006" key="4">
    <source>
        <dbReference type="Google" id="ProtNLM"/>
    </source>
</evidence>
<evidence type="ECO:0000313" key="2">
    <source>
        <dbReference type="EMBL" id="AQQ53838.1"/>
    </source>
</evidence>
<keyword evidence="1" id="KW-1133">Transmembrane helix</keyword>
<reference evidence="2 3" key="1">
    <citation type="submission" date="2017-02" db="EMBL/GenBank/DDBJ databases">
        <title>The complete genomic sequence of a novel cold adapted crude oil-degrading bacterium Planococcus qaidamina Y42.</title>
        <authorList>
            <person name="Yang R."/>
        </authorList>
    </citation>
    <scope>NUCLEOTIDE SEQUENCE [LARGE SCALE GENOMIC DNA]</scope>
    <source>
        <strain evidence="2 3">Y42</strain>
    </source>
</reference>
<accession>A0A1Q2L065</accession>
<evidence type="ECO:0000256" key="1">
    <source>
        <dbReference type="SAM" id="Phobius"/>
    </source>
</evidence>
<proteinExistence type="predicted"/>
<keyword evidence="3" id="KW-1185">Reference proteome</keyword>
<dbReference type="RefSeq" id="WP_077589737.1">
    <property type="nucleotide sequence ID" value="NZ_CP019640.1"/>
</dbReference>